<dbReference type="GeneID" id="55995138"/>
<sequence length="176" mass="20370">MSTAKKMSIGALLNPAPKTQLDVLPANLYTSLCLNKGSTDRRYNNFDSARSKSTARGHSQRGPNYNEDEMHFIWYHRVDLGMDWSKCIDAYRRQFPSRKYRTVTGISSNLSRFMKSKGCPPVREQHKNGEITTVRRDPYGYRLPHHGVVEWCKVSYPWMRPEHRSSKEPACESKTV</sequence>
<evidence type="ECO:0000313" key="2">
    <source>
        <dbReference type="EMBL" id="QKX60503.1"/>
    </source>
</evidence>
<evidence type="ECO:0000313" key="3">
    <source>
        <dbReference type="Proteomes" id="UP000509510"/>
    </source>
</evidence>
<dbReference type="RefSeq" id="XP_035346679.1">
    <property type="nucleotide sequence ID" value="XM_035490786.1"/>
</dbReference>
<dbReference type="Proteomes" id="UP000509510">
    <property type="component" value="Chromosome IV"/>
</dbReference>
<feature type="region of interest" description="Disordered" evidence="1">
    <location>
        <begin position="43"/>
        <end position="63"/>
    </location>
</feature>
<evidence type="ECO:0000256" key="1">
    <source>
        <dbReference type="SAM" id="MobiDB-lite"/>
    </source>
</evidence>
<accession>A0A7H8R6P7</accession>
<gene>
    <name evidence="2" type="ORF">TRUGW13939_07648</name>
</gene>
<name>A0A7H8R6P7_TALRU</name>
<dbReference type="AlphaFoldDB" id="A0A7H8R6P7"/>
<dbReference type="EMBL" id="CP055901">
    <property type="protein sequence ID" value="QKX60503.1"/>
    <property type="molecule type" value="Genomic_DNA"/>
</dbReference>
<dbReference type="OrthoDB" id="3921745at2759"/>
<proteinExistence type="predicted"/>
<protein>
    <submittedName>
        <fullName evidence="2">Uncharacterized protein</fullName>
    </submittedName>
</protein>
<keyword evidence="3" id="KW-1185">Reference proteome</keyword>
<reference evidence="3" key="1">
    <citation type="submission" date="2020-06" db="EMBL/GenBank/DDBJ databases">
        <title>A chromosome-scale genome assembly of Talaromyces rugulosus W13939.</title>
        <authorList>
            <person name="Wang B."/>
            <person name="Guo L."/>
            <person name="Ye K."/>
            <person name="Wang L."/>
        </authorList>
    </citation>
    <scope>NUCLEOTIDE SEQUENCE [LARGE SCALE GENOMIC DNA]</scope>
    <source>
        <strain evidence="3">W13939</strain>
    </source>
</reference>
<organism evidence="2 3">
    <name type="scientific">Talaromyces rugulosus</name>
    <name type="common">Penicillium rugulosum</name>
    <dbReference type="NCBI Taxonomy" id="121627"/>
    <lineage>
        <taxon>Eukaryota</taxon>
        <taxon>Fungi</taxon>
        <taxon>Dikarya</taxon>
        <taxon>Ascomycota</taxon>
        <taxon>Pezizomycotina</taxon>
        <taxon>Eurotiomycetes</taxon>
        <taxon>Eurotiomycetidae</taxon>
        <taxon>Eurotiales</taxon>
        <taxon>Trichocomaceae</taxon>
        <taxon>Talaromyces</taxon>
        <taxon>Talaromyces sect. Islandici</taxon>
    </lineage>
</organism>
<dbReference type="KEGG" id="trg:TRUGW13939_07648"/>